<sequence>MADEMEQDKETKNLVDRCGQMNGESDKAAPCLEDMIGRGHENMTKMETLLHAVEVGSKKLVAEPLGVPWRTVQTPRFDEQREMPFGTCRPVEKPERVRSHKDEESAYQKSQVPKPFVLPHWQGQRPRSLRVEVPFGPHSCHEVGESSTKLEQPLGIQASGKVKKVGESSTRGKKRPMAGRLKQPRPLKKPKEEGPTPFDPVEMPREWKDWIEREQRGTNITPVCQKELTSSDVAKYYKRLLLSEKNISSLNFLREEEMEIVKLPATKGDIEKRGIPVQVIGPSRHRHELSFRRWHMKKKNGKVSIMYVLTTGVWTDFVEDNNLKEGDVVQVWSFRVGEELYMAIVVVRRSTLPEEGGNT</sequence>
<dbReference type="Proteomes" id="UP000197138">
    <property type="component" value="Unassembled WGS sequence"/>
</dbReference>
<feature type="region of interest" description="Disordered" evidence="6">
    <location>
        <begin position="158"/>
        <end position="202"/>
    </location>
</feature>
<evidence type="ECO:0000313" key="11">
    <source>
        <dbReference type="RefSeq" id="XP_031396752.1"/>
    </source>
</evidence>
<feature type="region of interest" description="Disordered" evidence="6">
    <location>
        <begin position="1"/>
        <end position="30"/>
    </location>
</feature>
<feature type="compositionally biased region" description="Basic residues" evidence="6">
    <location>
        <begin position="171"/>
        <end position="188"/>
    </location>
</feature>
<evidence type="ECO:0000256" key="1">
    <source>
        <dbReference type="ARBA" id="ARBA00004123"/>
    </source>
</evidence>
<keyword evidence="2" id="KW-0805">Transcription regulation</keyword>
<gene>
    <name evidence="11" type="primary">LOC116207797</name>
    <name evidence="8" type="ORF">CDL15_Pgr020579</name>
</gene>
<keyword evidence="4" id="KW-0804">Transcription</keyword>
<name>A0A218VXL2_PUNGR</name>
<dbReference type="Pfam" id="PF03754">
    <property type="entry name" value="At2g31720-like"/>
    <property type="match status" value="1"/>
</dbReference>
<dbReference type="EMBL" id="MTKT01005809">
    <property type="protein sequence ID" value="OWM64612.1"/>
    <property type="molecule type" value="Genomic_DNA"/>
</dbReference>
<reference evidence="8" key="2">
    <citation type="submission" date="2017-06" db="EMBL/GenBank/DDBJ databases">
        <title>The pomegranate genome and the genomics of punicalagin biosynthesis.</title>
        <authorList>
            <person name="Xu C."/>
        </authorList>
    </citation>
    <scope>NUCLEOTIDE SEQUENCE [LARGE SCALE GENOMIC DNA]</scope>
    <source>
        <tissue evidence="8">Fresh leaf</tissue>
    </source>
</reference>
<dbReference type="GO" id="GO:0003677">
    <property type="term" value="F:DNA binding"/>
    <property type="evidence" value="ECO:0007669"/>
    <property type="project" value="UniProtKB-KW"/>
</dbReference>
<reference evidence="11" key="4">
    <citation type="submission" date="2025-04" db="UniProtKB">
        <authorList>
            <consortium name="RefSeq"/>
        </authorList>
    </citation>
    <scope>IDENTIFICATION</scope>
    <source>
        <tissue evidence="11">Leaf</tissue>
    </source>
</reference>
<evidence type="ECO:0000256" key="4">
    <source>
        <dbReference type="ARBA" id="ARBA00023163"/>
    </source>
</evidence>
<reference evidence="10" key="3">
    <citation type="journal article" date="2020" name="Plant Biotechnol. J.">
        <title>The pomegranate (Punica granatum L.) draft genome dissects genetic divergence between soft- and hard-seeded cultivars.</title>
        <authorList>
            <person name="Luo X."/>
            <person name="Li H."/>
            <person name="Wu Z."/>
            <person name="Yao W."/>
            <person name="Zhao P."/>
            <person name="Cao D."/>
            <person name="Yu H."/>
            <person name="Li K."/>
            <person name="Poudel K."/>
            <person name="Zhao D."/>
            <person name="Zhang F."/>
            <person name="Xia X."/>
            <person name="Chen L."/>
            <person name="Wang Q."/>
            <person name="Jing D."/>
            <person name="Cao S."/>
        </authorList>
    </citation>
    <scope>NUCLEOTIDE SEQUENCE [LARGE SCALE GENOMIC DNA]</scope>
</reference>
<evidence type="ECO:0000256" key="3">
    <source>
        <dbReference type="ARBA" id="ARBA00023125"/>
    </source>
</evidence>
<comment type="subcellular location">
    <subcellularLocation>
        <location evidence="1">Nucleus</location>
    </subcellularLocation>
</comment>
<dbReference type="AlphaFoldDB" id="A0A218VXL2"/>
<keyword evidence="10" id="KW-1185">Reference proteome</keyword>
<proteinExistence type="predicted"/>
<dbReference type="SUPFAM" id="SSF101936">
    <property type="entry name" value="DNA-binding pseudobarrel domain"/>
    <property type="match status" value="1"/>
</dbReference>
<evidence type="ECO:0000313" key="9">
    <source>
        <dbReference type="Proteomes" id="UP000197138"/>
    </source>
</evidence>
<accession>A0A218VXL2</accession>
<dbReference type="OrthoDB" id="1090008at2759"/>
<dbReference type="RefSeq" id="XP_031396752.1">
    <property type="nucleotide sequence ID" value="XM_031540892.1"/>
</dbReference>
<evidence type="ECO:0000313" key="8">
    <source>
        <dbReference type="EMBL" id="OWM64612.1"/>
    </source>
</evidence>
<keyword evidence="5" id="KW-0539">Nucleus</keyword>
<feature type="compositionally biased region" description="Basic and acidic residues" evidence="6">
    <location>
        <begin position="90"/>
        <end position="106"/>
    </location>
</feature>
<evidence type="ECO:0000256" key="2">
    <source>
        <dbReference type="ARBA" id="ARBA00023015"/>
    </source>
</evidence>
<evidence type="ECO:0000313" key="10">
    <source>
        <dbReference type="Proteomes" id="UP000515151"/>
    </source>
</evidence>
<organism evidence="8 9">
    <name type="scientific">Punica granatum</name>
    <name type="common">Pomegranate</name>
    <dbReference type="NCBI Taxonomy" id="22663"/>
    <lineage>
        <taxon>Eukaryota</taxon>
        <taxon>Viridiplantae</taxon>
        <taxon>Streptophyta</taxon>
        <taxon>Embryophyta</taxon>
        <taxon>Tracheophyta</taxon>
        <taxon>Spermatophyta</taxon>
        <taxon>Magnoliopsida</taxon>
        <taxon>eudicotyledons</taxon>
        <taxon>Gunneridae</taxon>
        <taxon>Pentapetalae</taxon>
        <taxon>rosids</taxon>
        <taxon>malvids</taxon>
        <taxon>Myrtales</taxon>
        <taxon>Lythraceae</taxon>
        <taxon>Punica</taxon>
    </lineage>
</organism>
<evidence type="ECO:0000256" key="6">
    <source>
        <dbReference type="SAM" id="MobiDB-lite"/>
    </source>
</evidence>
<dbReference type="GeneID" id="116207797"/>
<evidence type="ECO:0000256" key="5">
    <source>
        <dbReference type="ARBA" id="ARBA00023242"/>
    </source>
</evidence>
<feature type="region of interest" description="Disordered" evidence="6">
    <location>
        <begin position="78"/>
        <end position="110"/>
    </location>
</feature>
<dbReference type="Proteomes" id="UP000515151">
    <property type="component" value="Chromosome 5"/>
</dbReference>
<protein>
    <submittedName>
        <fullName evidence="11">B3 domain-containing protein At2g31720-like</fullName>
    </submittedName>
</protein>
<feature type="domain" description="TF-B3" evidence="7">
    <location>
        <begin position="292"/>
        <end position="350"/>
    </location>
</feature>
<reference evidence="9" key="1">
    <citation type="journal article" date="2017" name="Plant J.">
        <title>The pomegranate (Punica granatum L.) genome and the genomics of punicalagin biosynthesis.</title>
        <authorList>
            <person name="Qin G."/>
            <person name="Xu C."/>
            <person name="Ming R."/>
            <person name="Tang H."/>
            <person name="Guyot R."/>
            <person name="Kramer E.M."/>
            <person name="Hu Y."/>
            <person name="Yi X."/>
            <person name="Qi Y."/>
            <person name="Xu X."/>
            <person name="Gao Z."/>
            <person name="Pan H."/>
            <person name="Jian J."/>
            <person name="Tian Y."/>
            <person name="Yue Z."/>
            <person name="Xu Y."/>
        </authorList>
    </citation>
    <scope>NUCLEOTIDE SEQUENCE [LARGE SCALE GENOMIC DNA]</scope>
    <source>
        <strain evidence="9">cv. Dabenzi</strain>
    </source>
</reference>
<dbReference type="PANTHER" id="PTHR31541:SF25">
    <property type="entry name" value="GAMMA-GLIADIN B"/>
    <property type="match status" value="1"/>
</dbReference>
<dbReference type="CDD" id="cd10017">
    <property type="entry name" value="B3_DNA"/>
    <property type="match status" value="1"/>
</dbReference>
<keyword evidence="3" id="KW-0238">DNA-binding</keyword>
<dbReference type="InterPro" id="IPR015300">
    <property type="entry name" value="DNA-bd_pseudobarrel_sf"/>
</dbReference>
<dbReference type="PROSITE" id="PS50863">
    <property type="entry name" value="B3"/>
    <property type="match status" value="1"/>
</dbReference>
<dbReference type="InterPro" id="IPR005508">
    <property type="entry name" value="At2g31720-like"/>
</dbReference>
<dbReference type="InterPro" id="IPR003340">
    <property type="entry name" value="B3_DNA-bd"/>
</dbReference>
<dbReference type="GO" id="GO:0005634">
    <property type="term" value="C:nucleus"/>
    <property type="evidence" value="ECO:0007669"/>
    <property type="project" value="UniProtKB-SubCell"/>
</dbReference>
<dbReference type="Gene3D" id="2.40.330.10">
    <property type="entry name" value="DNA-binding pseudobarrel domain"/>
    <property type="match status" value="1"/>
</dbReference>
<dbReference type="PANTHER" id="PTHR31541">
    <property type="entry name" value="B3 DOMAIN PLANT PROTEIN-RELATED"/>
    <property type="match status" value="1"/>
</dbReference>
<evidence type="ECO:0000259" key="7">
    <source>
        <dbReference type="PROSITE" id="PS50863"/>
    </source>
</evidence>